<proteinExistence type="predicted"/>
<accession>A0A0V1KXP2</accession>
<dbReference type="EMBL" id="JYDW01000204">
    <property type="protein sequence ID" value="KRZ52084.1"/>
    <property type="molecule type" value="Genomic_DNA"/>
</dbReference>
<keyword evidence="2" id="KW-1185">Reference proteome</keyword>
<name>A0A0V1KXP2_9BILA</name>
<dbReference type="AlphaFoldDB" id="A0A0V1KXP2"/>
<gene>
    <name evidence="1" type="ORF">T02_10074</name>
</gene>
<evidence type="ECO:0000313" key="1">
    <source>
        <dbReference type="EMBL" id="KRZ52084.1"/>
    </source>
</evidence>
<sequence>MAKCTECPVKKLGGENSDRSSKTPVFGAFLQGRLPKHRQHLVVIDDDSFIHNYIFPPLTCQSFPFRSAFAYCVVGQLILYTFPAQTKPVPVAILKPCLLLILALFNRSLSGCDQLASFESFQHSQISFVAV</sequence>
<evidence type="ECO:0000313" key="2">
    <source>
        <dbReference type="Proteomes" id="UP000054721"/>
    </source>
</evidence>
<organism evidence="1 2">
    <name type="scientific">Trichinella nativa</name>
    <dbReference type="NCBI Taxonomy" id="6335"/>
    <lineage>
        <taxon>Eukaryota</taxon>
        <taxon>Metazoa</taxon>
        <taxon>Ecdysozoa</taxon>
        <taxon>Nematoda</taxon>
        <taxon>Enoplea</taxon>
        <taxon>Dorylaimia</taxon>
        <taxon>Trichinellida</taxon>
        <taxon>Trichinellidae</taxon>
        <taxon>Trichinella</taxon>
    </lineage>
</organism>
<protein>
    <submittedName>
        <fullName evidence="1">Uncharacterized protein</fullName>
    </submittedName>
</protein>
<reference evidence="1 2" key="1">
    <citation type="submission" date="2015-05" db="EMBL/GenBank/DDBJ databases">
        <title>Evolution of Trichinella species and genotypes.</title>
        <authorList>
            <person name="Korhonen P.K."/>
            <person name="Edoardo P."/>
            <person name="Giuseppe L.R."/>
            <person name="Gasser R.B."/>
        </authorList>
    </citation>
    <scope>NUCLEOTIDE SEQUENCE [LARGE SCALE GENOMIC DNA]</scope>
    <source>
        <strain evidence="1">ISS10</strain>
    </source>
</reference>
<dbReference type="Proteomes" id="UP000054721">
    <property type="component" value="Unassembled WGS sequence"/>
</dbReference>
<comment type="caution">
    <text evidence="1">The sequence shown here is derived from an EMBL/GenBank/DDBJ whole genome shotgun (WGS) entry which is preliminary data.</text>
</comment>